<dbReference type="AlphaFoldDB" id="A0A1G7C220"/>
<dbReference type="InterPro" id="IPR005901">
    <property type="entry name" value="GLPGLI"/>
</dbReference>
<accession>A0A1G7C220</accession>
<evidence type="ECO:0000313" key="2">
    <source>
        <dbReference type="Proteomes" id="UP000198517"/>
    </source>
</evidence>
<dbReference type="RefSeq" id="WP_092736414.1">
    <property type="nucleotide sequence ID" value="NZ_FNAS01000007.1"/>
</dbReference>
<reference evidence="1 2" key="1">
    <citation type="submission" date="2016-10" db="EMBL/GenBank/DDBJ databases">
        <authorList>
            <person name="de Groot N.N."/>
        </authorList>
    </citation>
    <scope>NUCLEOTIDE SEQUENCE [LARGE SCALE GENOMIC DNA]</scope>
    <source>
        <strain evidence="1 2">DSM 24015</strain>
    </source>
</reference>
<dbReference type="STRING" id="1071918.SAMN05421544_10716"/>
<dbReference type="NCBIfam" id="TIGR01200">
    <property type="entry name" value="GLPGLI"/>
    <property type="match status" value="1"/>
</dbReference>
<proteinExistence type="predicted"/>
<protein>
    <submittedName>
        <fullName evidence="1">GLPGLI family protein</fullName>
    </submittedName>
</protein>
<gene>
    <name evidence="1" type="ORF">SAMN05421544_10716</name>
</gene>
<sequence>MMANLSNPELQKIDIDKISSNYIITKDKEGVFHHLRIERDMVKYKEIDLPKWSILNEYKTIDSMRCQKATTHYRGRDYVAYFTESIPIPEGPYKFKNLPGLVLEVYSTDGDYHFVLEGIKKADNKIENPPSLLLKNRVRYLEEVKKFAENPSYKYQQADLSNGDFKYTTTINGKVVSDTEKYKLFNEFVWKFMKIHNNPIEKDDIWIR</sequence>
<evidence type="ECO:0000313" key="1">
    <source>
        <dbReference type="EMBL" id="SDE32810.1"/>
    </source>
</evidence>
<dbReference type="Proteomes" id="UP000198517">
    <property type="component" value="Unassembled WGS sequence"/>
</dbReference>
<dbReference type="OrthoDB" id="1440774at2"/>
<dbReference type="Pfam" id="PF09697">
    <property type="entry name" value="Porph_ging"/>
    <property type="match status" value="1"/>
</dbReference>
<name>A0A1G7C220_9FLAO</name>
<dbReference type="EMBL" id="FNAS01000007">
    <property type="protein sequence ID" value="SDE32810.1"/>
    <property type="molecule type" value="Genomic_DNA"/>
</dbReference>
<organism evidence="1 2">
    <name type="scientific">Riemerella columbipharyngis</name>
    <dbReference type="NCBI Taxonomy" id="1071918"/>
    <lineage>
        <taxon>Bacteria</taxon>
        <taxon>Pseudomonadati</taxon>
        <taxon>Bacteroidota</taxon>
        <taxon>Flavobacteriia</taxon>
        <taxon>Flavobacteriales</taxon>
        <taxon>Weeksellaceae</taxon>
        <taxon>Riemerella</taxon>
    </lineage>
</organism>
<keyword evidence="2" id="KW-1185">Reference proteome</keyword>